<evidence type="ECO:0000313" key="2">
    <source>
        <dbReference type="Proteomes" id="UP000789405"/>
    </source>
</evidence>
<organism evidence="1 2">
    <name type="scientific">Dentiscutata erythropus</name>
    <dbReference type="NCBI Taxonomy" id="1348616"/>
    <lineage>
        <taxon>Eukaryota</taxon>
        <taxon>Fungi</taxon>
        <taxon>Fungi incertae sedis</taxon>
        <taxon>Mucoromycota</taxon>
        <taxon>Glomeromycotina</taxon>
        <taxon>Glomeromycetes</taxon>
        <taxon>Diversisporales</taxon>
        <taxon>Gigasporaceae</taxon>
        <taxon>Dentiscutata</taxon>
    </lineage>
</organism>
<dbReference type="Proteomes" id="UP000789405">
    <property type="component" value="Unassembled WGS sequence"/>
</dbReference>
<sequence>MENLLREIYENDGTNEELNLIPIKMPKTKRLIRWIKGKFKCQKDKKQFSTTKTKDTILTDKKNKDLSLVEKDKSSFLITEPDKSQILIAMQNKSRIYQFENLPVPVNATQ</sequence>
<gene>
    <name evidence="1" type="ORF">DERYTH_LOCUS22366</name>
</gene>
<comment type="caution">
    <text evidence="1">The sequence shown here is derived from an EMBL/GenBank/DDBJ whole genome shotgun (WGS) entry which is preliminary data.</text>
</comment>
<feature type="non-terminal residue" evidence="1">
    <location>
        <position position="110"/>
    </location>
</feature>
<accession>A0A9N9JVF0</accession>
<keyword evidence="2" id="KW-1185">Reference proteome</keyword>
<reference evidence="1" key="1">
    <citation type="submission" date="2021-06" db="EMBL/GenBank/DDBJ databases">
        <authorList>
            <person name="Kallberg Y."/>
            <person name="Tangrot J."/>
            <person name="Rosling A."/>
        </authorList>
    </citation>
    <scope>NUCLEOTIDE SEQUENCE</scope>
    <source>
        <strain evidence="1">MA453B</strain>
    </source>
</reference>
<dbReference type="OrthoDB" id="10511389at2759"/>
<name>A0A9N9JVF0_9GLOM</name>
<evidence type="ECO:0000313" key="1">
    <source>
        <dbReference type="EMBL" id="CAG8795888.1"/>
    </source>
</evidence>
<dbReference type="EMBL" id="CAJVPY010030872">
    <property type="protein sequence ID" value="CAG8795888.1"/>
    <property type="molecule type" value="Genomic_DNA"/>
</dbReference>
<dbReference type="AlphaFoldDB" id="A0A9N9JVF0"/>
<proteinExistence type="predicted"/>
<protein>
    <submittedName>
        <fullName evidence="1">25356_t:CDS:1</fullName>
    </submittedName>
</protein>